<evidence type="ECO:0000313" key="1">
    <source>
        <dbReference type="EMBL" id="CAD8196427.1"/>
    </source>
</evidence>
<dbReference type="OrthoDB" id="309341at2759"/>
<name>A0A8S1X5I5_PAROT</name>
<evidence type="ECO:0000313" key="2">
    <source>
        <dbReference type="Proteomes" id="UP000683925"/>
    </source>
</evidence>
<dbReference type="Proteomes" id="UP000683925">
    <property type="component" value="Unassembled WGS sequence"/>
</dbReference>
<organism evidence="1 2">
    <name type="scientific">Paramecium octaurelia</name>
    <dbReference type="NCBI Taxonomy" id="43137"/>
    <lineage>
        <taxon>Eukaryota</taxon>
        <taxon>Sar</taxon>
        <taxon>Alveolata</taxon>
        <taxon>Ciliophora</taxon>
        <taxon>Intramacronucleata</taxon>
        <taxon>Oligohymenophorea</taxon>
        <taxon>Peniculida</taxon>
        <taxon>Parameciidae</taxon>
        <taxon>Paramecium</taxon>
    </lineage>
</organism>
<keyword evidence="2" id="KW-1185">Reference proteome</keyword>
<dbReference type="AlphaFoldDB" id="A0A8S1X5I5"/>
<dbReference type="OMA" id="NFNKYCH"/>
<dbReference type="PANTHER" id="PTHR33706:SF1">
    <property type="entry name" value="TPR REPEAT PROTEIN"/>
    <property type="match status" value="1"/>
</dbReference>
<proteinExistence type="predicted"/>
<accession>A0A8S1X5I5</accession>
<sequence length="832" mass="98219">MQNFNKYCHQHPNKLANKICIDPNDIERKYCLICQFSHNADPSQFLSSFEFQEKYITDVRKKIEKYKKSNLSNFSKFNNIRKSLENQIECIQIKFEQVKQYIQDIEISLSIYENLFFKYSSPEEFSSDDLAKIINLKDGNELDKVEKKLKSFQSQFDEIQSCLINNLEKINRNLKFDFKLKSIRKKQDGQLWNNIKKRFTSIQFEIEVISGRQIKYLGNDGQILRIQNDQEISTSPEILNNLEQIKYLKWKGDYGKSNGRKGIWNASWNQKVLSNVGGFYIQGVKEGLWVDCAKGFCMNQACILEIGEYRNDFRIGKWSYEFDQQKINGGTYNLYSQKSGKWVEIKEGFHFYSQVTYVGEYQNDKKVGLWETWYKNHAKDQKNLQIGGGSYWNNIKVGKWIELSDGYYEYSQVTFIGEYKSGKKIGQWDICYKRRGKQQNQQIGGGNYDVINEGTKTGFWVEVSDEFYEDSQVINNGEYKNGKKVGRWDMLYRKGDRDQWNKQVGGGSYCNDTKIGEWTELSDGFRNISQVTYCGKYKNGGKIGRWDIWYRRYEGDEENHKIGGGSYNERSDGIKNGWWVELSDGFYEYSQVTYCGLYDQGRKLGRWDIWYKKHDEDQMNKQVGGGQYHDGIKYGMWTELSENFRKISQVILKGEYNFGQKVGRWSIFYKEEEKYKKIGGGQYDNGIKVSKWTEVSDVFGDNSQITFSGEYKKGQKIGIWDIWYRRYIDEPYKLIGGGLYDQFNNGIKIGYWIELSNGFKDYSQVTYRGKYQCNKKIGKWDIYYRYSVKLPFELMQYQIKQGKYLVEEDLMMKEAMELRLVSGLKYLMTLKI</sequence>
<dbReference type="EMBL" id="CAJJDP010000111">
    <property type="protein sequence ID" value="CAD8196427.1"/>
    <property type="molecule type" value="Genomic_DNA"/>
</dbReference>
<gene>
    <name evidence="1" type="ORF">POCTA_138.1.T1110173</name>
</gene>
<comment type="caution">
    <text evidence="1">The sequence shown here is derived from an EMBL/GenBank/DDBJ whole genome shotgun (WGS) entry which is preliminary data.</text>
</comment>
<protein>
    <submittedName>
        <fullName evidence="1">Uncharacterized protein</fullName>
    </submittedName>
</protein>
<reference evidence="1" key="1">
    <citation type="submission" date="2021-01" db="EMBL/GenBank/DDBJ databases">
        <authorList>
            <consortium name="Genoscope - CEA"/>
            <person name="William W."/>
        </authorList>
    </citation>
    <scope>NUCLEOTIDE SEQUENCE</scope>
</reference>
<dbReference type="PANTHER" id="PTHR33706">
    <property type="entry name" value="MORN VARIANT REPEAT PROTEIN"/>
    <property type="match status" value="1"/>
</dbReference>